<dbReference type="Pfam" id="PF00701">
    <property type="entry name" value="DHDPS"/>
    <property type="match status" value="1"/>
</dbReference>
<dbReference type="PANTHER" id="PTHR12128:SF66">
    <property type="entry name" value="4-HYDROXY-2-OXOGLUTARATE ALDOLASE, MITOCHONDRIAL"/>
    <property type="match status" value="1"/>
</dbReference>
<dbReference type="InterPro" id="IPR002220">
    <property type="entry name" value="DapA-like"/>
</dbReference>
<dbReference type="PANTHER" id="PTHR12128">
    <property type="entry name" value="DIHYDRODIPICOLINATE SYNTHASE"/>
    <property type="match status" value="1"/>
</dbReference>
<evidence type="ECO:0000256" key="1">
    <source>
        <dbReference type="ARBA" id="ARBA00007592"/>
    </source>
</evidence>
<reference evidence="5" key="1">
    <citation type="journal article" date="2019" name="Int. J. Syst. Evol. Microbiol.">
        <title>The Global Catalogue of Microorganisms (GCM) 10K type strain sequencing project: providing services to taxonomists for standard genome sequencing and annotation.</title>
        <authorList>
            <consortium name="The Broad Institute Genomics Platform"/>
            <consortium name="The Broad Institute Genome Sequencing Center for Infectious Disease"/>
            <person name="Wu L."/>
            <person name="Ma J."/>
        </authorList>
    </citation>
    <scope>NUCLEOTIDE SEQUENCE [LARGE SCALE GENOMIC DNA]</scope>
    <source>
        <strain evidence="5">KCTC 12907</strain>
    </source>
</reference>
<name>A0ABW2F4I0_9BACL</name>
<protein>
    <submittedName>
        <fullName evidence="4">Dihydrodipicolinate synthase family protein</fullName>
    </submittedName>
</protein>
<keyword evidence="5" id="KW-1185">Reference proteome</keyword>
<comment type="similarity">
    <text evidence="1 3">Belongs to the DapA family.</text>
</comment>
<evidence type="ECO:0000313" key="4">
    <source>
        <dbReference type="EMBL" id="MFC7148117.1"/>
    </source>
</evidence>
<organism evidence="4 5">
    <name type="scientific">Cohnella cellulosilytica</name>
    <dbReference type="NCBI Taxonomy" id="986710"/>
    <lineage>
        <taxon>Bacteria</taxon>
        <taxon>Bacillati</taxon>
        <taxon>Bacillota</taxon>
        <taxon>Bacilli</taxon>
        <taxon>Bacillales</taxon>
        <taxon>Paenibacillaceae</taxon>
        <taxon>Cohnella</taxon>
    </lineage>
</organism>
<dbReference type="Proteomes" id="UP001596378">
    <property type="component" value="Unassembled WGS sequence"/>
</dbReference>
<keyword evidence="2 3" id="KW-0456">Lyase</keyword>
<evidence type="ECO:0000256" key="2">
    <source>
        <dbReference type="ARBA" id="ARBA00023239"/>
    </source>
</evidence>
<dbReference type="InterPro" id="IPR013785">
    <property type="entry name" value="Aldolase_TIM"/>
</dbReference>
<dbReference type="RefSeq" id="WP_378047482.1">
    <property type="nucleotide sequence ID" value="NZ_JBHMDN010000013.1"/>
</dbReference>
<comment type="caution">
    <text evidence="4">The sequence shown here is derived from an EMBL/GenBank/DDBJ whole genome shotgun (WGS) entry which is preliminary data.</text>
</comment>
<proteinExistence type="inferred from homology"/>
<dbReference type="EMBL" id="JBHTAI010000003">
    <property type="protein sequence ID" value="MFC7148117.1"/>
    <property type="molecule type" value="Genomic_DNA"/>
</dbReference>
<accession>A0ABW2F4I0</accession>
<dbReference type="PIRSF" id="PIRSF001365">
    <property type="entry name" value="DHDPS"/>
    <property type="match status" value="1"/>
</dbReference>
<gene>
    <name evidence="4" type="ORF">ACFQMJ_06160</name>
</gene>
<evidence type="ECO:0000256" key="3">
    <source>
        <dbReference type="PIRNR" id="PIRNR001365"/>
    </source>
</evidence>
<dbReference type="CDD" id="cd00408">
    <property type="entry name" value="DHDPS-like"/>
    <property type="match status" value="1"/>
</dbReference>
<evidence type="ECO:0000313" key="5">
    <source>
        <dbReference type="Proteomes" id="UP001596378"/>
    </source>
</evidence>
<dbReference type="Gene3D" id="3.20.20.70">
    <property type="entry name" value="Aldolase class I"/>
    <property type="match status" value="1"/>
</dbReference>
<sequence length="291" mass="31483">MTRDESFRGVFALLLTPFLANREIDWPMYDRYVDWQLARQPHGLFAVCGSSEMGKLTMEERLKLAARAVSRAGNVPVLATANVEGDPSEHEQELLRMAQTGVSGVVLIPPNGLGRDQERLGDYFARMAELSPVPVFLYECPMVKPHLIDSRVYGELAVKHGIRGIKDTTCTLEGIEAKIKAAPGSIVYQANTPLMLEAIHRGAGGIMAITTTAAADLALELWRLGTARDPAASAVLERLIALDAILGSGFPATGKQLAAMQGIPLNPYTRSDKEATPETRQALEAWMASGG</sequence>
<dbReference type="SMART" id="SM01130">
    <property type="entry name" value="DHDPS"/>
    <property type="match status" value="1"/>
</dbReference>
<dbReference type="SUPFAM" id="SSF51569">
    <property type="entry name" value="Aldolase"/>
    <property type="match status" value="1"/>
</dbReference>